<reference evidence="6 7" key="1">
    <citation type="submission" date="2018-09" db="EMBL/GenBank/DDBJ databases">
        <title>Arachidicoccus sp. nov., a bacterium isolated from soil.</title>
        <authorList>
            <person name="Weon H.-Y."/>
            <person name="Kwon S.-W."/>
            <person name="Lee S.A."/>
        </authorList>
    </citation>
    <scope>NUCLEOTIDE SEQUENCE [LARGE SCALE GENOMIC DNA]</scope>
    <source>
        <strain evidence="6 7">KIS59-12</strain>
    </source>
</reference>
<gene>
    <name evidence="6" type="ORF">D6B99_06365</name>
</gene>
<dbReference type="InterPro" id="IPR006626">
    <property type="entry name" value="PbH1"/>
</dbReference>
<dbReference type="RefSeq" id="WP_119986200.1">
    <property type="nucleotide sequence ID" value="NZ_CP032489.1"/>
</dbReference>
<evidence type="ECO:0000256" key="4">
    <source>
        <dbReference type="RuleBase" id="RU361169"/>
    </source>
</evidence>
<dbReference type="PANTHER" id="PTHR31339:SF9">
    <property type="entry name" value="PLASMIN AND FIBRONECTIN-BINDING PROTEIN A"/>
    <property type="match status" value="1"/>
</dbReference>
<keyword evidence="7" id="KW-1185">Reference proteome</keyword>
<comment type="similarity">
    <text evidence="1 4">Belongs to the glycosyl hydrolase 28 family.</text>
</comment>
<dbReference type="GO" id="GO:0005975">
    <property type="term" value="P:carbohydrate metabolic process"/>
    <property type="evidence" value="ECO:0007669"/>
    <property type="project" value="InterPro"/>
</dbReference>
<dbReference type="Gene3D" id="2.160.20.10">
    <property type="entry name" value="Single-stranded right-handed beta-helix, Pectin lyase-like"/>
    <property type="match status" value="1"/>
</dbReference>
<dbReference type="InterPro" id="IPR051801">
    <property type="entry name" value="GH28_Enzymes"/>
</dbReference>
<dbReference type="SMART" id="SM00710">
    <property type="entry name" value="PbH1"/>
    <property type="match status" value="4"/>
</dbReference>
<dbReference type="Pfam" id="PF00295">
    <property type="entry name" value="Glyco_hydro_28"/>
    <property type="match status" value="1"/>
</dbReference>
<sequence>MKSIYYVLPILMLLTHQRASAQSNYSAPPLPSIPNKVFNINSFGAISDNQTDNTQAIQHAIDATVKTGGGKVEIPAGIYLCGPLEFTSNLCLQLDSNAILRLLPIKRYPGGLNEGIAFITGKNLHDISITGKGIIDGQGSPWWPYAKIKGNYHRPRMIALNHCDKVLIEGVTLMNSPMFHIAISGSENVTVSGVTVHAPASTDPVNPSHNTDACDVSGHHILIENCNISTGDDDYTCGGGTSDVLIRNCHYGNGHGVSIGSGTHGGVSNITVEDCTFTNTDCGIRIKSDRDRGGIVENMTYRNLKMIHVGIPILMYASYMAKGKEYRDLQRINPEIAGDYPAAALTDKTPIYRNFVFENITATVAEGKRAGLIWGLPEAPVTNVLFKNVNITADKPFGIFFAKNIAFKNCNIVTNAGKNKLQITHADIIE</sequence>
<evidence type="ECO:0000256" key="2">
    <source>
        <dbReference type="ARBA" id="ARBA00022801"/>
    </source>
</evidence>
<dbReference type="EMBL" id="CP032489">
    <property type="protein sequence ID" value="AYD47266.1"/>
    <property type="molecule type" value="Genomic_DNA"/>
</dbReference>
<dbReference type="InterPro" id="IPR000743">
    <property type="entry name" value="Glyco_hydro_28"/>
</dbReference>
<evidence type="ECO:0008006" key="8">
    <source>
        <dbReference type="Google" id="ProtNLM"/>
    </source>
</evidence>
<dbReference type="InterPro" id="IPR011050">
    <property type="entry name" value="Pectin_lyase_fold/virulence"/>
</dbReference>
<protein>
    <recommendedName>
        <fullName evidence="8">Glycoside hydrolase family 28 protein</fullName>
    </recommendedName>
</protein>
<dbReference type="SUPFAM" id="SSF51126">
    <property type="entry name" value="Pectin lyase-like"/>
    <property type="match status" value="1"/>
</dbReference>
<dbReference type="InterPro" id="IPR012334">
    <property type="entry name" value="Pectin_lyas_fold"/>
</dbReference>
<keyword evidence="5" id="KW-0732">Signal</keyword>
<evidence type="ECO:0000256" key="5">
    <source>
        <dbReference type="SAM" id="SignalP"/>
    </source>
</evidence>
<dbReference type="AlphaFoldDB" id="A0A386HNU4"/>
<dbReference type="KEGG" id="ark:D6B99_06365"/>
<dbReference type="GO" id="GO:0004650">
    <property type="term" value="F:polygalacturonase activity"/>
    <property type="evidence" value="ECO:0007669"/>
    <property type="project" value="InterPro"/>
</dbReference>
<proteinExistence type="inferred from homology"/>
<keyword evidence="2 4" id="KW-0378">Hydrolase</keyword>
<dbReference type="Proteomes" id="UP000266118">
    <property type="component" value="Chromosome"/>
</dbReference>
<accession>A0A386HNU4</accession>
<feature type="chain" id="PRO_5017387313" description="Glycoside hydrolase family 28 protein" evidence="5">
    <location>
        <begin position="22"/>
        <end position="430"/>
    </location>
</feature>
<dbReference type="OrthoDB" id="9795222at2"/>
<evidence type="ECO:0000313" key="7">
    <source>
        <dbReference type="Proteomes" id="UP000266118"/>
    </source>
</evidence>
<evidence type="ECO:0000313" key="6">
    <source>
        <dbReference type="EMBL" id="AYD47266.1"/>
    </source>
</evidence>
<evidence type="ECO:0000256" key="3">
    <source>
        <dbReference type="ARBA" id="ARBA00023295"/>
    </source>
</evidence>
<feature type="signal peptide" evidence="5">
    <location>
        <begin position="1"/>
        <end position="21"/>
    </location>
</feature>
<keyword evidence="3 4" id="KW-0326">Glycosidase</keyword>
<evidence type="ECO:0000256" key="1">
    <source>
        <dbReference type="ARBA" id="ARBA00008834"/>
    </source>
</evidence>
<dbReference type="PANTHER" id="PTHR31339">
    <property type="entry name" value="PECTIN LYASE-RELATED"/>
    <property type="match status" value="1"/>
</dbReference>
<name>A0A386HNU4_9BACT</name>
<organism evidence="6 7">
    <name type="scientific">Arachidicoccus soli</name>
    <dbReference type="NCBI Taxonomy" id="2341117"/>
    <lineage>
        <taxon>Bacteria</taxon>
        <taxon>Pseudomonadati</taxon>
        <taxon>Bacteroidota</taxon>
        <taxon>Chitinophagia</taxon>
        <taxon>Chitinophagales</taxon>
        <taxon>Chitinophagaceae</taxon>
        <taxon>Arachidicoccus</taxon>
    </lineage>
</organism>